<feature type="chain" id="PRO_5047003053" description="Lipoprotein" evidence="1">
    <location>
        <begin position="23"/>
        <end position="315"/>
    </location>
</feature>
<accession>A0ABN1H4V3</accession>
<dbReference type="Proteomes" id="UP001500957">
    <property type="component" value="Unassembled WGS sequence"/>
</dbReference>
<dbReference type="PROSITE" id="PS51257">
    <property type="entry name" value="PROKAR_LIPOPROTEIN"/>
    <property type="match status" value="1"/>
</dbReference>
<protein>
    <recommendedName>
        <fullName evidence="4">Lipoprotein</fullName>
    </recommendedName>
</protein>
<proteinExistence type="predicted"/>
<comment type="caution">
    <text evidence="2">The sequence shown here is derived from an EMBL/GenBank/DDBJ whole genome shotgun (WGS) entry which is preliminary data.</text>
</comment>
<evidence type="ECO:0000313" key="3">
    <source>
        <dbReference type="Proteomes" id="UP001500957"/>
    </source>
</evidence>
<sequence>MRLLSLRLGGTVLLAAVFLASAGCGDDPGDEAAVARIAADAPPLSAFDIYAVGSGDGNVLFSDVYGITLNPLRAYRLTADKRISWITANAGTVAVAAGDEQIDKLGLVQSDGVIAEIPGLGRPHAFSPEFQPDGTLRYEDLGTGDTIVHRYMSYDPKSTKSTVLFETRDDTASIAAAGPGGGFLSVVQTENRDDQILLMDFDGKRRAITVAPQIGSPVAGKGFVVSPVYRAGSDVPASDTAVVNPRTGKVRMIEGWAVLGVTPDRTKFLAVRHLGSDAELGVVDPTNRDTPQILGTIPGLTLYMASWVERAQPSR</sequence>
<reference evidence="2 3" key="1">
    <citation type="journal article" date="2019" name="Int. J. Syst. Evol. Microbiol.">
        <title>The Global Catalogue of Microorganisms (GCM) 10K type strain sequencing project: providing services to taxonomists for standard genome sequencing and annotation.</title>
        <authorList>
            <consortium name="The Broad Institute Genomics Platform"/>
            <consortium name="The Broad Institute Genome Sequencing Center for Infectious Disease"/>
            <person name="Wu L."/>
            <person name="Ma J."/>
        </authorList>
    </citation>
    <scope>NUCLEOTIDE SEQUENCE [LARGE SCALE GENOMIC DNA]</scope>
    <source>
        <strain evidence="2 3">JCM 10671</strain>
    </source>
</reference>
<feature type="signal peptide" evidence="1">
    <location>
        <begin position="1"/>
        <end position="22"/>
    </location>
</feature>
<evidence type="ECO:0000313" key="2">
    <source>
        <dbReference type="EMBL" id="GAA0629035.1"/>
    </source>
</evidence>
<keyword evidence="3" id="KW-1185">Reference proteome</keyword>
<evidence type="ECO:0000256" key="1">
    <source>
        <dbReference type="SAM" id="SignalP"/>
    </source>
</evidence>
<gene>
    <name evidence="2" type="ORF">GCM10009547_35840</name>
</gene>
<keyword evidence="1" id="KW-0732">Signal</keyword>
<dbReference type="RefSeq" id="WP_344607261.1">
    <property type="nucleotide sequence ID" value="NZ_BAAAHE010000035.1"/>
</dbReference>
<evidence type="ECO:0008006" key="4">
    <source>
        <dbReference type="Google" id="ProtNLM"/>
    </source>
</evidence>
<organism evidence="2 3">
    <name type="scientific">Sporichthya brevicatena</name>
    <dbReference type="NCBI Taxonomy" id="171442"/>
    <lineage>
        <taxon>Bacteria</taxon>
        <taxon>Bacillati</taxon>
        <taxon>Actinomycetota</taxon>
        <taxon>Actinomycetes</taxon>
        <taxon>Sporichthyales</taxon>
        <taxon>Sporichthyaceae</taxon>
        <taxon>Sporichthya</taxon>
    </lineage>
</organism>
<dbReference type="SUPFAM" id="SSF50969">
    <property type="entry name" value="YVTN repeat-like/Quinoprotein amine dehydrogenase"/>
    <property type="match status" value="1"/>
</dbReference>
<name>A0ABN1H4V3_9ACTN</name>
<dbReference type="InterPro" id="IPR011044">
    <property type="entry name" value="Quino_amine_DH_bsu"/>
</dbReference>
<dbReference type="EMBL" id="BAAAHE010000035">
    <property type="protein sequence ID" value="GAA0629035.1"/>
    <property type="molecule type" value="Genomic_DNA"/>
</dbReference>